<reference evidence="1 2" key="1">
    <citation type="journal article" date="2010" name="J. Bacteriol.">
        <title>The genome of the amoeba symbiont 'Candidatus Amoebophilus asiaticus' reveals common mechanisms for host cell interaction among amoeba-associated bacteria.</title>
        <authorList>
            <person name="Schmitz-Esser S."/>
            <person name="Tischler P."/>
            <person name="Arnold R."/>
            <person name="Montanaro J."/>
            <person name="Wagner M."/>
            <person name="Rattei T."/>
            <person name="Horn M."/>
        </authorList>
    </citation>
    <scope>NUCLEOTIDE SEQUENCE [LARGE SCALE GENOMIC DNA]</scope>
    <source>
        <strain evidence="1 2">5a2</strain>
    </source>
</reference>
<protein>
    <submittedName>
        <fullName evidence="1">Uncharacterized protein</fullName>
    </submittedName>
</protein>
<gene>
    <name evidence="1" type="ordered locus">Aasi_1959</name>
</gene>
<name>C3L4B6_AMOA5</name>
<dbReference type="STRING" id="452471.Aasi_1959"/>
<accession>C3L4B6</accession>
<dbReference type="KEGG" id="aas:Aasi_1959"/>
<dbReference type="HOGENOM" id="CLU_3021672_0_0_10"/>
<dbReference type="AlphaFoldDB" id="C3L4B6"/>
<dbReference type="Proteomes" id="UP000001227">
    <property type="component" value="Chromosome"/>
</dbReference>
<evidence type="ECO:0000313" key="1">
    <source>
        <dbReference type="EMBL" id="ACP21157.1"/>
    </source>
</evidence>
<evidence type="ECO:0000313" key="2">
    <source>
        <dbReference type="Proteomes" id="UP000001227"/>
    </source>
</evidence>
<dbReference type="EMBL" id="CP001102">
    <property type="protein sequence ID" value="ACP21157.1"/>
    <property type="molecule type" value="Genomic_DNA"/>
</dbReference>
<proteinExistence type="predicted"/>
<sequence>MRQKGLYAIYIVRKPSIATVINKLIKMPGNNLCPLVKYVSKLKNQLYCDTFIDKT</sequence>
<organism evidence="1 2">
    <name type="scientific">Amoebophilus asiaticus (strain 5a2)</name>
    <dbReference type="NCBI Taxonomy" id="452471"/>
    <lineage>
        <taxon>Bacteria</taxon>
        <taxon>Pseudomonadati</taxon>
        <taxon>Bacteroidota</taxon>
        <taxon>Cytophagia</taxon>
        <taxon>Cytophagales</taxon>
        <taxon>Amoebophilaceae</taxon>
        <taxon>Candidatus Amoebophilus</taxon>
    </lineage>
</organism>
<keyword evidence="2" id="KW-1185">Reference proteome</keyword>